<dbReference type="AlphaFoldDB" id="A0A7W9BKQ0"/>
<keyword evidence="4" id="KW-1185">Reference proteome</keyword>
<evidence type="ECO:0000256" key="1">
    <source>
        <dbReference type="SAM" id="MobiDB-lite"/>
    </source>
</evidence>
<feature type="region of interest" description="Disordered" evidence="1">
    <location>
        <begin position="1"/>
        <end position="24"/>
    </location>
</feature>
<name>A0A7W9BKQ0_9RHOB</name>
<organism evidence="3 4">
    <name type="scientific">Yoonia ponticola</name>
    <dbReference type="NCBI Taxonomy" id="1524255"/>
    <lineage>
        <taxon>Bacteria</taxon>
        <taxon>Pseudomonadati</taxon>
        <taxon>Pseudomonadota</taxon>
        <taxon>Alphaproteobacteria</taxon>
        <taxon>Rhodobacterales</taxon>
        <taxon>Paracoccaceae</taxon>
        <taxon>Yoonia</taxon>
    </lineage>
</organism>
<dbReference type="Proteomes" id="UP000535415">
    <property type="component" value="Unassembled WGS sequence"/>
</dbReference>
<accession>A0A7W9BKQ0</accession>
<sequence>MLTGLNPHLQQGPQATPQDDSNRALKEAAIKLEATFLSEMLKSAGVGESRGDFGGGAGEEQFGSFSRDAQALELARSGGVGLAESIFEAMKARQDE</sequence>
<evidence type="ECO:0000259" key="2">
    <source>
        <dbReference type="Pfam" id="PF10135"/>
    </source>
</evidence>
<comment type="caution">
    <text evidence="3">The sequence shown here is derived from an EMBL/GenBank/DDBJ whole genome shotgun (WGS) entry which is preliminary data.</text>
</comment>
<feature type="compositionally biased region" description="Polar residues" evidence="1">
    <location>
        <begin position="8"/>
        <end position="19"/>
    </location>
</feature>
<evidence type="ECO:0000313" key="4">
    <source>
        <dbReference type="Proteomes" id="UP000535415"/>
    </source>
</evidence>
<dbReference type="Pfam" id="PF10135">
    <property type="entry name" value="Rod-binding"/>
    <property type="match status" value="1"/>
</dbReference>
<gene>
    <name evidence="3" type="ORF">FHS72_001924</name>
</gene>
<proteinExistence type="predicted"/>
<protein>
    <submittedName>
        <fullName evidence="3">Rod binding domain-containing protein</fullName>
    </submittedName>
</protein>
<dbReference type="InterPro" id="IPR019301">
    <property type="entry name" value="Flagellar_prot_FlgJ_N"/>
</dbReference>
<dbReference type="EMBL" id="JACIJM010000005">
    <property type="protein sequence ID" value="MBB5722298.1"/>
    <property type="molecule type" value="Genomic_DNA"/>
</dbReference>
<evidence type="ECO:0000313" key="3">
    <source>
        <dbReference type="EMBL" id="MBB5722298.1"/>
    </source>
</evidence>
<reference evidence="3 4" key="1">
    <citation type="submission" date="2020-08" db="EMBL/GenBank/DDBJ databases">
        <title>Genomic Encyclopedia of Type Strains, Phase IV (KMG-IV): sequencing the most valuable type-strain genomes for metagenomic binning, comparative biology and taxonomic classification.</title>
        <authorList>
            <person name="Goeker M."/>
        </authorList>
    </citation>
    <scope>NUCLEOTIDE SEQUENCE [LARGE SCALE GENOMIC DNA]</scope>
    <source>
        <strain evidence="3 4">DSM 101064</strain>
    </source>
</reference>
<dbReference type="RefSeq" id="WP_183528458.1">
    <property type="nucleotide sequence ID" value="NZ_JACIJM010000005.1"/>
</dbReference>
<feature type="domain" description="Flagellar protein FlgJ N-terminal" evidence="2">
    <location>
        <begin position="40"/>
        <end position="88"/>
    </location>
</feature>